<name>K5BKP6_MYCHD</name>
<proteinExistence type="predicted"/>
<evidence type="ECO:0000313" key="2">
    <source>
        <dbReference type="EMBL" id="EKF25229.1"/>
    </source>
</evidence>
<feature type="region of interest" description="Disordered" evidence="1">
    <location>
        <begin position="1"/>
        <end position="43"/>
    </location>
</feature>
<dbReference type="EMBL" id="AMRA01000020">
    <property type="protein sequence ID" value="EKF25229.1"/>
    <property type="molecule type" value="Genomic_DNA"/>
</dbReference>
<accession>K5BKP6</accession>
<dbReference type="Proteomes" id="UP000006265">
    <property type="component" value="Unassembled WGS sequence"/>
</dbReference>
<organism evidence="2 3">
    <name type="scientific">Mycolicibacterium hassiacum (strain DSM 44199 / CIP 105218 / JCM 12690 / 3849)</name>
    <name type="common">Mycobacterium hassiacum</name>
    <dbReference type="NCBI Taxonomy" id="1122247"/>
    <lineage>
        <taxon>Bacteria</taxon>
        <taxon>Bacillati</taxon>
        <taxon>Actinomycetota</taxon>
        <taxon>Actinomycetes</taxon>
        <taxon>Mycobacteriales</taxon>
        <taxon>Mycobacteriaceae</taxon>
        <taxon>Mycolicibacterium</taxon>
    </lineage>
</organism>
<comment type="caution">
    <text evidence="2">The sequence shown here is derived from an EMBL/GenBank/DDBJ whole genome shotgun (WGS) entry which is preliminary data.</text>
</comment>
<dbReference type="AlphaFoldDB" id="K5BKP6"/>
<evidence type="ECO:0000256" key="1">
    <source>
        <dbReference type="SAM" id="MobiDB-lite"/>
    </source>
</evidence>
<reference evidence="2 3" key="1">
    <citation type="journal article" date="2012" name="J. Bacteriol.">
        <title>Genome sequence of Mycobacterium hassiacum DSM 44199, a rare source of heat-stable mycobacterial proteins.</title>
        <authorList>
            <person name="Tiago I."/>
            <person name="Maranha A."/>
            <person name="Mendes V."/>
            <person name="Alarico S."/>
            <person name="Moynihan P.J."/>
            <person name="Clarke A.J."/>
            <person name="Macedo-Ribeiro S."/>
            <person name="Pereira P.J."/>
            <person name="Empadinhas N."/>
        </authorList>
    </citation>
    <scope>NUCLEOTIDE SEQUENCE [LARGE SCALE GENOMIC DNA]</scope>
    <source>
        <strain evidence="3">DSM 44199 / CIP 105218 / JCM 12690 / 3849</strain>
    </source>
</reference>
<gene>
    <name evidence="2" type="ORF">C731_0756</name>
</gene>
<sequence length="61" mass="6352">MRLGWAGDPGELRVTGPVNPMVLSSDNAGPRGSGRPPESGGLSVLETLHLVADKAKGHQMF</sequence>
<protein>
    <submittedName>
        <fullName evidence="2">Uncharacterized protein</fullName>
    </submittedName>
</protein>
<evidence type="ECO:0000313" key="3">
    <source>
        <dbReference type="Proteomes" id="UP000006265"/>
    </source>
</evidence>
<keyword evidence="3" id="KW-1185">Reference proteome</keyword>
<feature type="compositionally biased region" description="Low complexity" evidence="1">
    <location>
        <begin position="29"/>
        <end position="41"/>
    </location>
</feature>